<dbReference type="EMBL" id="DS268125">
    <property type="protein sequence ID" value="KMU81259.1"/>
    <property type="molecule type" value="Genomic_DNA"/>
</dbReference>
<dbReference type="CDD" id="cd11961">
    <property type="entry name" value="SH3_Abp1_fungi_C2"/>
    <property type="match status" value="1"/>
</dbReference>
<dbReference type="SUPFAM" id="SSF50044">
    <property type="entry name" value="SH3-domain"/>
    <property type="match status" value="2"/>
</dbReference>
<feature type="compositionally biased region" description="Low complexity" evidence="3">
    <location>
        <begin position="69"/>
        <end position="93"/>
    </location>
</feature>
<dbReference type="GO" id="GO:0030864">
    <property type="term" value="C:cortical actin cytoskeleton"/>
    <property type="evidence" value="ECO:0007669"/>
    <property type="project" value="TreeGrafter"/>
</dbReference>
<accession>A0A0J8R8A9</accession>
<dbReference type="SMART" id="SM00326">
    <property type="entry name" value="SH3"/>
    <property type="match status" value="2"/>
</dbReference>
<dbReference type="STRING" id="454286.A0A0J8R8A9"/>
<dbReference type="InterPro" id="IPR035718">
    <property type="entry name" value="Abp1_fungi_SH3_C2"/>
</dbReference>
<feature type="region of interest" description="Disordered" evidence="3">
    <location>
        <begin position="67"/>
        <end position="97"/>
    </location>
</feature>
<feature type="domain" description="SH3" evidence="4">
    <location>
        <begin position="95"/>
        <end position="153"/>
    </location>
</feature>
<dbReference type="InterPro" id="IPR001452">
    <property type="entry name" value="SH3_domain"/>
</dbReference>
<evidence type="ECO:0000256" key="3">
    <source>
        <dbReference type="SAM" id="MobiDB-lite"/>
    </source>
</evidence>
<dbReference type="GO" id="GO:0030833">
    <property type="term" value="P:regulation of actin filament polymerization"/>
    <property type="evidence" value="ECO:0007669"/>
    <property type="project" value="TreeGrafter"/>
</dbReference>
<dbReference type="PRINTS" id="PR00452">
    <property type="entry name" value="SH3DOMAIN"/>
</dbReference>
<dbReference type="GO" id="GO:0005884">
    <property type="term" value="C:actin filament"/>
    <property type="evidence" value="ECO:0007669"/>
    <property type="project" value="TreeGrafter"/>
</dbReference>
<organism evidence="5 6">
    <name type="scientific">Coccidioides immitis RMSCC 3703</name>
    <dbReference type="NCBI Taxonomy" id="454286"/>
    <lineage>
        <taxon>Eukaryota</taxon>
        <taxon>Fungi</taxon>
        <taxon>Dikarya</taxon>
        <taxon>Ascomycota</taxon>
        <taxon>Pezizomycotina</taxon>
        <taxon>Eurotiomycetes</taxon>
        <taxon>Eurotiomycetidae</taxon>
        <taxon>Onygenales</taxon>
        <taxon>Onygenaceae</taxon>
        <taxon>Coccidioides</taxon>
    </lineage>
</organism>
<dbReference type="GO" id="GO:0030427">
    <property type="term" value="C:site of polarized growth"/>
    <property type="evidence" value="ECO:0007669"/>
    <property type="project" value="TreeGrafter"/>
</dbReference>
<protein>
    <recommendedName>
        <fullName evidence="4">SH3 domain-containing protein</fullName>
    </recommendedName>
</protein>
<dbReference type="CDD" id="cd11962">
    <property type="entry name" value="SH3_Abp1_fungi_C1"/>
    <property type="match status" value="1"/>
</dbReference>
<dbReference type="Pfam" id="PF14604">
    <property type="entry name" value="SH3_9"/>
    <property type="match status" value="2"/>
</dbReference>
<gene>
    <name evidence="5" type="ORF">CISG_02636</name>
</gene>
<dbReference type="GO" id="GO:0051015">
    <property type="term" value="F:actin filament binding"/>
    <property type="evidence" value="ECO:0007669"/>
    <property type="project" value="TreeGrafter"/>
</dbReference>
<dbReference type="PRINTS" id="PR00499">
    <property type="entry name" value="P67PHOX"/>
</dbReference>
<dbReference type="InterPro" id="IPR035719">
    <property type="entry name" value="Abp1_fungi_SH3_C1"/>
</dbReference>
<dbReference type="AlphaFoldDB" id="A0A0J8R8A9"/>
<proteinExistence type="predicted"/>
<reference evidence="6" key="1">
    <citation type="journal article" date="2010" name="Genome Res.">
        <title>Population genomic sequencing of Coccidioides fungi reveals recent hybridization and transposon control.</title>
        <authorList>
            <person name="Neafsey D.E."/>
            <person name="Barker B.M."/>
            <person name="Sharpton T.J."/>
            <person name="Stajich J.E."/>
            <person name="Park D.J."/>
            <person name="Whiston E."/>
            <person name="Hung C.-Y."/>
            <person name="McMahan C."/>
            <person name="White J."/>
            <person name="Sykes S."/>
            <person name="Heiman D."/>
            <person name="Young S."/>
            <person name="Zeng Q."/>
            <person name="Abouelleil A."/>
            <person name="Aftuck L."/>
            <person name="Bessette D."/>
            <person name="Brown A."/>
            <person name="FitzGerald M."/>
            <person name="Lui A."/>
            <person name="Macdonald J.P."/>
            <person name="Priest M."/>
            <person name="Orbach M.J."/>
            <person name="Galgiani J.N."/>
            <person name="Kirkland T.N."/>
            <person name="Cole G.T."/>
            <person name="Birren B.W."/>
            <person name="Henn M.R."/>
            <person name="Taylor J.W."/>
            <person name="Rounsley S.D."/>
        </authorList>
    </citation>
    <scope>NUCLEOTIDE SEQUENCE [LARGE SCALE GENOMIC DNA]</scope>
    <source>
        <strain evidence="6">RMSCC 3703</strain>
    </source>
</reference>
<dbReference type="Gene3D" id="2.30.30.40">
    <property type="entry name" value="SH3 Domains"/>
    <property type="match status" value="2"/>
</dbReference>
<dbReference type="PANTHER" id="PTHR10829">
    <property type="entry name" value="CORTACTIN AND DREBRIN"/>
    <property type="match status" value="1"/>
</dbReference>
<sequence>MTDQGIRALVQYDYERAEDNEIELREGEYVTNIDMVDEDWWLGVNARGEHGLFPRSYVEVVQEGDPLYQPASSSTQIPPAQPAPAQHTAAQPAESHGRTATALYDYEAAEDNEIAFPEGARITNIEFPDEDWWVGVFGGQRGLFPANYVQLDQ</sequence>
<dbReference type="PANTHER" id="PTHR10829:SF25">
    <property type="entry name" value="DREBRIN-LIKE PROTEIN"/>
    <property type="match status" value="1"/>
</dbReference>
<evidence type="ECO:0000313" key="6">
    <source>
        <dbReference type="Proteomes" id="UP000054559"/>
    </source>
</evidence>
<evidence type="ECO:0000259" key="4">
    <source>
        <dbReference type="PROSITE" id="PS50002"/>
    </source>
</evidence>
<name>A0A0J8R8A9_COCIT</name>
<keyword evidence="1 2" id="KW-0728">SH3 domain</keyword>
<evidence type="ECO:0000256" key="1">
    <source>
        <dbReference type="ARBA" id="ARBA00022443"/>
    </source>
</evidence>
<dbReference type="InterPro" id="IPR036028">
    <property type="entry name" value="SH3-like_dom_sf"/>
</dbReference>
<dbReference type="PROSITE" id="PS50002">
    <property type="entry name" value="SH3"/>
    <property type="match status" value="2"/>
</dbReference>
<dbReference type="FunFam" id="2.30.30.40:FF:000242">
    <property type="entry name" value="Actin binding protein"/>
    <property type="match status" value="1"/>
</dbReference>
<evidence type="ECO:0000313" key="5">
    <source>
        <dbReference type="EMBL" id="KMU81259.1"/>
    </source>
</evidence>
<dbReference type="Proteomes" id="UP000054559">
    <property type="component" value="Unassembled WGS sequence"/>
</dbReference>
<feature type="domain" description="SH3" evidence="4">
    <location>
        <begin position="3"/>
        <end position="63"/>
    </location>
</feature>
<evidence type="ECO:0000256" key="2">
    <source>
        <dbReference type="PROSITE-ProRule" id="PRU00192"/>
    </source>
</evidence>